<feature type="transmembrane region" description="Helical" evidence="1">
    <location>
        <begin position="6"/>
        <end position="27"/>
    </location>
</feature>
<keyword evidence="1" id="KW-0812">Transmembrane</keyword>
<dbReference type="PANTHER" id="PTHR34289:SF8">
    <property type="entry name" value="DUF819 DOMAIN-CONTAINING PROTEIN"/>
    <property type="match status" value="1"/>
</dbReference>
<evidence type="ECO:0000256" key="1">
    <source>
        <dbReference type="SAM" id="Phobius"/>
    </source>
</evidence>
<sequence>MQTTAWITSTMGVGAVIAALIAVSIWLEKRFRSLAFLGSAILVITGGAVLANLHIIPSALVADKETMHPVYAFANDVAVPLSIVLLLISADLKSVRLLGRSSLIAFGLASVGTVLGTLLAIQLTAGGIGPESWKLAGQFVASYIGGGINYAAVGEALETSETMYATGAAADNIMTNLWMVATAVLPPLLRAWYPSYNSGGADESITRAQQRKQVAGISLGQMGLLLAVAFLVVWIGDGLAPMVNEALKVNIPAVLWYTTLAILLSLFTPLSQVRGGMELGHYLLHFFFATMGAGTILSSLVDKGPIVFLFLVILVAIHALIVFGLGKVLKLEVEMLAIASQATVGGPSTALALATAKRWDRLVAPGVLMGLLGYAIGNYVGIGVGTLVKAWLG</sequence>
<feature type="transmembrane region" description="Helical" evidence="1">
    <location>
        <begin position="214"/>
        <end position="234"/>
    </location>
</feature>
<feature type="transmembrane region" description="Helical" evidence="1">
    <location>
        <begin position="68"/>
        <end position="90"/>
    </location>
</feature>
<organism evidence="2 3">
    <name type="scientific">Laceyella putida</name>
    <dbReference type="NCBI Taxonomy" id="110101"/>
    <lineage>
        <taxon>Bacteria</taxon>
        <taxon>Bacillati</taxon>
        <taxon>Bacillota</taxon>
        <taxon>Bacilli</taxon>
        <taxon>Bacillales</taxon>
        <taxon>Thermoactinomycetaceae</taxon>
        <taxon>Laceyella</taxon>
    </lineage>
</organism>
<keyword evidence="1" id="KW-0472">Membrane</keyword>
<feature type="transmembrane region" description="Helical" evidence="1">
    <location>
        <begin position="254"/>
        <end position="270"/>
    </location>
</feature>
<protein>
    <submittedName>
        <fullName evidence="2">DUF819 domain-containing protein</fullName>
    </submittedName>
</protein>
<keyword evidence="3" id="KW-1185">Reference proteome</keyword>
<reference evidence="3" key="1">
    <citation type="journal article" date="2019" name="Int. J. Syst. Evol. Microbiol.">
        <title>The Global Catalogue of Microorganisms (GCM) 10K type strain sequencing project: providing services to taxonomists for standard genome sequencing and annotation.</title>
        <authorList>
            <consortium name="The Broad Institute Genomics Platform"/>
            <consortium name="The Broad Institute Genome Sequencing Center for Infectious Disease"/>
            <person name="Wu L."/>
            <person name="Ma J."/>
        </authorList>
    </citation>
    <scope>NUCLEOTIDE SEQUENCE [LARGE SCALE GENOMIC DNA]</scope>
    <source>
        <strain evidence="3">CGMCC 1.12942</strain>
    </source>
</reference>
<gene>
    <name evidence="2" type="ORF">ACFQNG_14410</name>
</gene>
<evidence type="ECO:0000313" key="3">
    <source>
        <dbReference type="Proteomes" id="UP001596500"/>
    </source>
</evidence>
<keyword evidence="1" id="KW-1133">Transmembrane helix</keyword>
<evidence type="ECO:0000313" key="2">
    <source>
        <dbReference type="EMBL" id="MFC7442276.1"/>
    </source>
</evidence>
<comment type="caution">
    <text evidence="2">The sequence shown here is derived from an EMBL/GenBank/DDBJ whole genome shotgun (WGS) entry which is preliminary data.</text>
</comment>
<feature type="transmembrane region" description="Helical" evidence="1">
    <location>
        <begin position="282"/>
        <end position="300"/>
    </location>
</feature>
<feature type="transmembrane region" description="Helical" evidence="1">
    <location>
        <begin position="102"/>
        <end position="125"/>
    </location>
</feature>
<dbReference type="Proteomes" id="UP001596500">
    <property type="component" value="Unassembled WGS sequence"/>
</dbReference>
<feature type="transmembrane region" description="Helical" evidence="1">
    <location>
        <begin position="306"/>
        <end position="326"/>
    </location>
</feature>
<feature type="transmembrane region" description="Helical" evidence="1">
    <location>
        <begin position="34"/>
        <end position="56"/>
    </location>
</feature>
<accession>A0ABW2RMQ6</accession>
<name>A0ABW2RMQ6_9BACL</name>
<dbReference type="PANTHER" id="PTHR34289">
    <property type="entry name" value="PROTEIN, PUTATIVE (DUF819)-RELATED"/>
    <property type="match status" value="1"/>
</dbReference>
<dbReference type="InterPro" id="IPR008537">
    <property type="entry name" value="DUF819"/>
</dbReference>
<feature type="transmembrane region" description="Helical" evidence="1">
    <location>
        <begin position="367"/>
        <end position="392"/>
    </location>
</feature>
<proteinExistence type="predicted"/>
<dbReference type="Pfam" id="PF05684">
    <property type="entry name" value="DUF819"/>
    <property type="match status" value="1"/>
</dbReference>
<dbReference type="RefSeq" id="WP_379866057.1">
    <property type="nucleotide sequence ID" value="NZ_JBHTBW010000047.1"/>
</dbReference>
<dbReference type="EMBL" id="JBHTBW010000047">
    <property type="protein sequence ID" value="MFC7442276.1"/>
    <property type="molecule type" value="Genomic_DNA"/>
</dbReference>